<dbReference type="InterPro" id="IPR013128">
    <property type="entry name" value="Peptidase_C1A"/>
</dbReference>
<dbReference type="Gene3D" id="3.90.70.10">
    <property type="entry name" value="Cysteine proteinases"/>
    <property type="match status" value="1"/>
</dbReference>
<reference evidence="3 4" key="1">
    <citation type="journal article" date="2016" name="Sci. Rep.">
        <title>The Dendrobium catenatum Lindl. genome sequence provides insights into polysaccharide synthase, floral development and adaptive evolution.</title>
        <authorList>
            <person name="Zhang G.Q."/>
            <person name="Xu Q."/>
            <person name="Bian C."/>
            <person name="Tsai W.C."/>
            <person name="Yeh C.M."/>
            <person name="Liu K.W."/>
            <person name="Yoshida K."/>
            <person name="Zhang L.S."/>
            <person name="Chang S.B."/>
            <person name="Chen F."/>
            <person name="Shi Y."/>
            <person name="Su Y.Y."/>
            <person name="Zhang Y.Q."/>
            <person name="Chen L.J."/>
            <person name="Yin Y."/>
            <person name="Lin M."/>
            <person name="Huang H."/>
            <person name="Deng H."/>
            <person name="Wang Z.W."/>
            <person name="Zhu S.L."/>
            <person name="Zhao X."/>
            <person name="Deng C."/>
            <person name="Niu S.C."/>
            <person name="Huang J."/>
            <person name="Wang M."/>
            <person name="Liu G.H."/>
            <person name="Yang H.J."/>
            <person name="Xiao X.J."/>
            <person name="Hsiao Y.Y."/>
            <person name="Wu W.L."/>
            <person name="Chen Y.Y."/>
            <person name="Mitsuda N."/>
            <person name="Ohme-Takagi M."/>
            <person name="Luo Y.B."/>
            <person name="Van de Peer Y."/>
            <person name="Liu Z.J."/>
        </authorList>
    </citation>
    <scope>NUCLEOTIDE SEQUENCE [LARGE SCALE GENOMIC DNA]</scope>
    <source>
        <tissue evidence="3">The whole plant</tissue>
    </source>
</reference>
<proteinExistence type="inferred from homology"/>
<dbReference type="SUPFAM" id="SSF54001">
    <property type="entry name" value="Cysteine proteinases"/>
    <property type="match status" value="1"/>
</dbReference>
<evidence type="ECO:0000259" key="2">
    <source>
        <dbReference type="Pfam" id="PF00112"/>
    </source>
</evidence>
<dbReference type="InterPro" id="IPR038765">
    <property type="entry name" value="Papain-like_cys_pep_sf"/>
</dbReference>
<feature type="domain" description="Peptidase C1A papain C-terminal" evidence="2">
    <location>
        <begin position="1"/>
        <end position="82"/>
    </location>
</feature>
<dbReference type="AlphaFoldDB" id="A0A2I0V7C3"/>
<dbReference type="InterPro" id="IPR000668">
    <property type="entry name" value="Peptidase_C1A_C"/>
</dbReference>
<dbReference type="STRING" id="906689.A0A2I0V7C3"/>
<organism evidence="3 4">
    <name type="scientific">Dendrobium catenatum</name>
    <dbReference type="NCBI Taxonomy" id="906689"/>
    <lineage>
        <taxon>Eukaryota</taxon>
        <taxon>Viridiplantae</taxon>
        <taxon>Streptophyta</taxon>
        <taxon>Embryophyta</taxon>
        <taxon>Tracheophyta</taxon>
        <taxon>Spermatophyta</taxon>
        <taxon>Magnoliopsida</taxon>
        <taxon>Liliopsida</taxon>
        <taxon>Asparagales</taxon>
        <taxon>Orchidaceae</taxon>
        <taxon>Epidendroideae</taxon>
        <taxon>Malaxideae</taxon>
        <taxon>Dendrobiinae</taxon>
        <taxon>Dendrobium</taxon>
    </lineage>
</organism>
<evidence type="ECO:0000313" key="3">
    <source>
        <dbReference type="EMBL" id="PKU59315.1"/>
    </source>
</evidence>
<gene>
    <name evidence="3" type="ORF">MA16_Dca028318</name>
</gene>
<name>A0A2I0V7C3_9ASPA</name>
<accession>A0A2I0V7C3</accession>
<dbReference type="EMBL" id="KZ505531">
    <property type="protein sequence ID" value="PKU59315.1"/>
    <property type="molecule type" value="Genomic_DNA"/>
</dbReference>
<evidence type="ECO:0000313" key="4">
    <source>
        <dbReference type="Proteomes" id="UP000233837"/>
    </source>
</evidence>
<evidence type="ECO:0000256" key="1">
    <source>
        <dbReference type="ARBA" id="ARBA00008455"/>
    </source>
</evidence>
<dbReference type="Pfam" id="PF00112">
    <property type="entry name" value="Peptidase_C1"/>
    <property type="match status" value="1"/>
</dbReference>
<keyword evidence="4" id="KW-1185">Reference proteome</keyword>
<protein>
    <submittedName>
        <fullName evidence="3">Low-temperature-induced cysteine proteinase</fullName>
    </submittedName>
</protein>
<dbReference type="Proteomes" id="UP000233837">
    <property type="component" value="Unassembled WGS sequence"/>
</dbReference>
<sequence length="153" mass="17127">MDYAFEFIINNGGIDTEEDYPYKSRDGRCDSFRKNARVVSIDGYKDVPENDENALKIAVANQPVSVAIEGSGRAFQLYESGWLLFSESFCLAASMKDFVLQRQLLFMEFSLDHVVLILTMVSLRWAMAPRMAMTTGLLGTLGAQSGERMDTSD</sequence>
<dbReference type="GO" id="GO:0006508">
    <property type="term" value="P:proteolysis"/>
    <property type="evidence" value="ECO:0007669"/>
    <property type="project" value="InterPro"/>
</dbReference>
<dbReference type="PANTHER" id="PTHR12411">
    <property type="entry name" value="CYSTEINE PROTEASE FAMILY C1-RELATED"/>
    <property type="match status" value="1"/>
</dbReference>
<comment type="similarity">
    <text evidence="1">Belongs to the peptidase C1 family.</text>
</comment>
<reference evidence="3 4" key="2">
    <citation type="journal article" date="2017" name="Nature">
        <title>The Apostasia genome and the evolution of orchids.</title>
        <authorList>
            <person name="Zhang G.Q."/>
            <person name="Liu K.W."/>
            <person name="Li Z."/>
            <person name="Lohaus R."/>
            <person name="Hsiao Y.Y."/>
            <person name="Niu S.C."/>
            <person name="Wang J.Y."/>
            <person name="Lin Y.C."/>
            <person name="Xu Q."/>
            <person name="Chen L.J."/>
            <person name="Yoshida K."/>
            <person name="Fujiwara S."/>
            <person name="Wang Z.W."/>
            <person name="Zhang Y.Q."/>
            <person name="Mitsuda N."/>
            <person name="Wang M."/>
            <person name="Liu G.H."/>
            <person name="Pecoraro L."/>
            <person name="Huang H.X."/>
            <person name="Xiao X.J."/>
            <person name="Lin M."/>
            <person name="Wu X.Y."/>
            <person name="Wu W.L."/>
            <person name="Chen Y.Y."/>
            <person name="Chang S.B."/>
            <person name="Sakamoto S."/>
            <person name="Ohme-Takagi M."/>
            <person name="Yagi M."/>
            <person name="Zeng S.J."/>
            <person name="Shen C.Y."/>
            <person name="Yeh C.M."/>
            <person name="Luo Y.B."/>
            <person name="Tsai W.C."/>
            <person name="Van de Peer Y."/>
            <person name="Liu Z.J."/>
        </authorList>
    </citation>
    <scope>NUCLEOTIDE SEQUENCE [LARGE SCALE GENOMIC DNA]</scope>
    <source>
        <tissue evidence="3">The whole plant</tissue>
    </source>
</reference>
<dbReference type="GO" id="GO:0008234">
    <property type="term" value="F:cysteine-type peptidase activity"/>
    <property type="evidence" value="ECO:0007669"/>
    <property type="project" value="InterPro"/>
</dbReference>